<gene>
    <name evidence="2" type="ORF">EXIGLDRAFT_598720</name>
</gene>
<dbReference type="AlphaFoldDB" id="A0A165G601"/>
<keyword evidence="3" id="KW-1185">Reference proteome</keyword>
<sequence>MYHDKRFQMDSEFALVAFNQEQITCGSKAGAFLSQKSKFQKLVDLALGVDQSVFGRLAEKLIATPGAKPETPDEVACFKLLSELDMVNSHVPGSVTAKRYQRNELWSLLSYIGAPTWFLTFAPADVKHPLCLYLAGQEGSYEEQRITLLKQDERWRLIANNAVASARFFHFIVKIFIDEVLRWKREEPGLFGETNA</sequence>
<name>A0A165G601_EXIGL</name>
<protein>
    <recommendedName>
        <fullName evidence="1">Helitron helicase-like domain-containing protein</fullName>
    </recommendedName>
</protein>
<dbReference type="STRING" id="1314781.A0A165G601"/>
<evidence type="ECO:0000313" key="2">
    <source>
        <dbReference type="EMBL" id="KZV90032.1"/>
    </source>
</evidence>
<organism evidence="2 3">
    <name type="scientific">Exidia glandulosa HHB12029</name>
    <dbReference type="NCBI Taxonomy" id="1314781"/>
    <lineage>
        <taxon>Eukaryota</taxon>
        <taxon>Fungi</taxon>
        <taxon>Dikarya</taxon>
        <taxon>Basidiomycota</taxon>
        <taxon>Agaricomycotina</taxon>
        <taxon>Agaricomycetes</taxon>
        <taxon>Auriculariales</taxon>
        <taxon>Exidiaceae</taxon>
        <taxon>Exidia</taxon>
    </lineage>
</organism>
<dbReference type="InParanoid" id="A0A165G601"/>
<evidence type="ECO:0000313" key="3">
    <source>
        <dbReference type="Proteomes" id="UP000077266"/>
    </source>
</evidence>
<proteinExistence type="predicted"/>
<dbReference type="EMBL" id="KV426058">
    <property type="protein sequence ID" value="KZV90032.1"/>
    <property type="molecule type" value="Genomic_DNA"/>
</dbReference>
<accession>A0A165G601</accession>
<evidence type="ECO:0000259" key="1">
    <source>
        <dbReference type="Pfam" id="PF14214"/>
    </source>
</evidence>
<feature type="domain" description="Helitron helicase-like" evidence="1">
    <location>
        <begin position="3"/>
        <end position="195"/>
    </location>
</feature>
<dbReference type="InterPro" id="IPR025476">
    <property type="entry name" value="Helitron_helicase-like"/>
</dbReference>
<dbReference type="Proteomes" id="UP000077266">
    <property type="component" value="Unassembled WGS sequence"/>
</dbReference>
<dbReference type="OrthoDB" id="3254930at2759"/>
<feature type="non-terminal residue" evidence="2">
    <location>
        <position position="196"/>
    </location>
</feature>
<reference evidence="2 3" key="1">
    <citation type="journal article" date="2016" name="Mol. Biol. Evol.">
        <title>Comparative Genomics of Early-Diverging Mushroom-Forming Fungi Provides Insights into the Origins of Lignocellulose Decay Capabilities.</title>
        <authorList>
            <person name="Nagy L.G."/>
            <person name="Riley R."/>
            <person name="Tritt A."/>
            <person name="Adam C."/>
            <person name="Daum C."/>
            <person name="Floudas D."/>
            <person name="Sun H."/>
            <person name="Yadav J.S."/>
            <person name="Pangilinan J."/>
            <person name="Larsson K.H."/>
            <person name="Matsuura K."/>
            <person name="Barry K."/>
            <person name="Labutti K."/>
            <person name="Kuo R."/>
            <person name="Ohm R.A."/>
            <person name="Bhattacharya S.S."/>
            <person name="Shirouzu T."/>
            <person name="Yoshinaga Y."/>
            <person name="Martin F.M."/>
            <person name="Grigoriev I.V."/>
            <person name="Hibbett D.S."/>
        </authorList>
    </citation>
    <scope>NUCLEOTIDE SEQUENCE [LARGE SCALE GENOMIC DNA]</scope>
    <source>
        <strain evidence="2 3">HHB12029</strain>
    </source>
</reference>
<dbReference type="Pfam" id="PF14214">
    <property type="entry name" value="Helitron_like_N"/>
    <property type="match status" value="1"/>
</dbReference>